<dbReference type="Proteomes" id="UP000642809">
    <property type="component" value="Unassembled WGS sequence"/>
</dbReference>
<evidence type="ECO:0000256" key="8">
    <source>
        <dbReference type="SAM" id="SignalP"/>
    </source>
</evidence>
<keyword evidence="10" id="KW-1185">Reference proteome</keyword>
<evidence type="ECO:0000256" key="6">
    <source>
        <dbReference type="ARBA" id="ARBA00023136"/>
    </source>
</evidence>
<comment type="similarity">
    <text evidence="2">Belongs to the outer membrane factor (OMF) (TC 1.B.17) family.</text>
</comment>
<evidence type="ECO:0000313" key="9">
    <source>
        <dbReference type="EMBL" id="GHB24227.1"/>
    </source>
</evidence>
<dbReference type="InterPro" id="IPR003423">
    <property type="entry name" value="OMP_efflux"/>
</dbReference>
<feature type="chain" id="PRO_5035156295" evidence="8">
    <location>
        <begin position="21"/>
        <end position="442"/>
    </location>
</feature>
<dbReference type="GO" id="GO:0015288">
    <property type="term" value="F:porin activity"/>
    <property type="evidence" value="ECO:0007669"/>
    <property type="project" value="TreeGrafter"/>
</dbReference>
<keyword evidence="3" id="KW-0813">Transport</keyword>
<dbReference type="AlphaFoldDB" id="A0A8J3G3U0"/>
<keyword evidence="8" id="KW-0732">Signal</keyword>
<comment type="caution">
    <text evidence="9">The sequence shown here is derived from an EMBL/GenBank/DDBJ whole genome shotgun (WGS) entry which is preliminary data.</text>
</comment>
<evidence type="ECO:0000256" key="4">
    <source>
        <dbReference type="ARBA" id="ARBA00022452"/>
    </source>
</evidence>
<gene>
    <name evidence="9" type="ORF">GCM10008106_01200</name>
</gene>
<comment type="subcellular location">
    <subcellularLocation>
        <location evidence="1">Cell outer membrane</location>
    </subcellularLocation>
</comment>
<keyword evidence="4" id="KW-1134">Transmembrane beta strand</keyword>
<name>A0A8J3G3U0_9BACT</name>
<evidence type="ECO:0000256" key="5">
    <source>
        <dbReference type="ARBA" id="ARBA00022692"/>
    </source>
</evidence>
<dbReference type="EMBL" id="BMYF01000001">
    <property type="protein sequence ID" value="GHB24227.1"/>
    <property type="molecule type" value="Genomic_DNA"/>
</dbReference>
<dbReference type="GO" id="GO:1990281">
    <property type="term" value="C:efflux pump complex"/>
    <property type="evidence" value="ECO:0007669"/>
    <property type="project" value="TreeGrafter"/>
</dbReference>
<accession>A0A8J3G3U0</accession>
<dbReference type="PANTHER" id="PTHR30026">
    <property type="entry name" value="OUTER MEMBRANE PROTEIN TOLC"/>
    <property type="match status" value="1"/>
</dbReference>
<dbReference type="GO" id="GO:0015562">
    <property type="term" value="F:efflux transmembrane transporter activity"/>
    <property type="evidence" value="ECO:0007669"/>
    <property type="project" value="InterPro"/>
</dbReference>
<feature type="signal peptide" evidence="8">
    <location>
        <begin position="1"/>
        <end position="20"/>
    </location>
</feature>
<reference evidence="9" key="2">
    <citation type="submission" date="2020-09" db="EMBL/GenBank/DDBJ databases">
        <authorList>
            <person name="Sun Q."/>
            <person name="Kim S."/>
        </authorList>
    </citation>
    <scope>NUCLEOTIDE SEQUENCE</scope>
    <source>
        <strain evidence="9">KCTC 23224</strain>
    </source>
</reference>
<keyword evidence="6" id="KW-0472">Membrane</keyword>
<keyword evidence="5" id="KW-0812">Transmembrane</keyword>
<evidence type="ECO:0000256" key="1">
    <source>
        <dbReference type="ARBA" id="ARBA00004442"/>
    </source>
</evidence>
<sequence>MRRYILILILFFGWCSVAIAQQEVSLTFEEAVAIALTKQIDFQKLQNQQDVLRMERLNAQLGYLPRLTANSAAFRQVGQQFQQVEGELIVTNEINSIVTGGLNASAPVFNGFRQHQLSKATRNFEEAGLLGLERGRQEVFNSVAQQYLQTLLSEELVKISKENLAIQQAQLEQIQGFLDAGLRTIADLYNQQSEVARLQAVLVDAELQWERDRWLMAEILQLDKEVIPVLAPINLEVYEQQWLSLPLEDLYQEARLGRRDLQQQHKLVEAQQRMLAVSRAEFYPQLNAFFNYSTFFTSLDERTFSNQFFTIFPQRSFGLNLSIPIFTNFDNRLHVTRSKVNLKNQQLDLHAIERVISQEVKLAYQGLKAAVKRMEATTIQLEAAKEAHLAITERFRLGLSNFVDLAQANQQLVTAQSDHAQARYTLYFQELQVKFAIGEELD</sequence>
<dbReference type="Pfam" id="PF02321">
    <property type="entry name" value="OEP"/>
    <property type="match status" value="2"/>
</dbReference>
<proteinExistence type="inferred from homology"/>
<dbReference type="PANTHER" id="PTHR30026:SF20">
    <property type="entry name" value="OUTER MEMBRANE PROTEIN TOLC"/>
    <property type="match status" value="1"/>
</dbReference>
<evidence type="ECO:0000313" key="10">
    <source>
        <dbReference type="Proteomes" id="UP000642809"/>
    </source>
</evidence>
<reference evidence="9" key="1">
    <citation type="journal article" date="2014" name="Int. J. Syst. Evol. Microbiol.">
        <title>Complete genome sequence of Corynebacterium casei LMG S-19264T (=DSM 44701T), isolated from a smear-ripened cheese.</title>
        <authorList>
            <consortium name="US DOE Joint Genome Institute (JGI-PGF)"/>
            <person name="Walter F."/>
            <person name="Albersmeier A."/>
            <person name="Kalinowski J."/>
            <person name="Ruckert C."/>
        </authorList>
    </citation>
    <scope>NUCLEOTIDE SEQUENCE</scope>
    <source>
        <strain evidence="9">KCTC 23224</strain>
    </source>
</reference>
<dbReference type="GO" id="GO:0009279">
    <property type="term" value="C:cell outer membrane"/>
    <property type="evidence" value="ECO:0007669"/>
    <property type="project" value="UniProtKB-SubCell"/>
</dbReference>
<dbReference type="InterPro" id="IPR051906">
    <property type="entry name" value="TolC-like"/>
</dbReference>
<organism evidence="9 10">
    <name type="scientific">Mongoliitalea lutea</name>
    <dbReference type="NCBI Taxonomy" id="849756"/>
    <lineage>
        <taxon>Bacteria</taxon>
        <taxon>Pseudomonadati</taxon>
        <taxon>Bacteroidota</taxon>
        <taxon>Cytophagia</taxon>
        <taxon>Cytophagales</taxon>
        <taxon>Cyclobacteriaceae</taxon>
        <taxon>Mongoliitalea</taxon>
    </lineage>
</organism>
<dbReference type="RefSeq" id="WP_189578377.1">
    <property type="nucleotide sequence ID" value="NZ_BMYF01000001.1"/>
</dbReference>
<keyword evidence="7" id="KW-0998">Cell outer membrane</keyword>
<evidence type="ECO:0000256" key="2">
    <source>
        <dbReference type="ARBA" id="ARBA00007613"/>
    </source>
</evidence>
<dbReference type="Gene3D" id="1.20.1600.10">
    <property type="entry name" value="Outer membrane efflux proteins (OEP)"/>
    <property type="match status" value="1"/>
</dbReference>
<dbReference type="SUPFAM" id="SSF56954">
    <property type="entry name" value="Outer membrane efflux proteins (OEP)"/>
    <property type="match status" value="1"/>
</dbReference>
<evidence type="ECO:0000256" key="3">
    <source>
        <dbReference type="ARBA" id="ARBA00022448"/>
    </source>
</evidence>
<protein>
    <submittedName>
        <fullName evidence="9">Transporter</fullName>
    </submittedName>
</protein>
<evidence type="ECO:0000256" key="7">
    <source>
        <dbReference type="ARBA" id="ARBA00023237"/>
    </source>
</evidence>